<accession>E1CB54</accession>
<proteinExistence type="evidence at transcript level"/>
<name>E1CB54_TETTH</name>
<dbReference type="PRINTS" id="PR00449">
    <property type="entry name" value="RASTRNSFRMNG"/>
</dbReference>
<dbReference type="InterPro" id="IPR027417">
    <property type="entry name" value="P-loop_NTPase"/>
</dbReference>
<dbReference type="SMART" id="SM00175">
    <property type="entry name" value="RAB"/>
    <property type="match status" value="1"/>
</dbReference>
<dbReference type="PROSITE" id="PS51419">
    <property type="entry name" value="RAB"/>
    <property type="match status" value="1"/>
</dbReference>
<dbReference type="GO" id="GO:0005525">
    <property type="term" value="F:GTP binding"/>
    <property type="evidence" value="ECO:0007669"/>
    <property type="project" value="InterPro"/>
</dbReference>
<protein>
    <submittedName>
        <fullName evidence="2">Rab-family small GTPase RabX29</fullName>
    </submittedName>
</protein>
<gene>
    <name evidence="2" type="primary">RABX29</name>
</gene>
<dbReference type="Pfam" id="PF00071">
    <property type="entry name" value="Ras"/>
    <property type="match status" value="1"/>
</dbReference>
<dbReference type="SUPFAM" id="SSF52540">
    <property type="entry name" value="P-loop containing nucleoside triphosphate hydrolases"/>
    <property type="match status" value="1"/>
</dbReference>
<sequence length="215" mass="24954">MNFNLCAAFKKCSEPSNKRRMQKKTFDATAMMIGESKVGKSSILDAINNQNFNPSYRRSQNYDYQNFKLDDEGTKTVYNFKVWEVNCVFHLINLKSAKILFYVFAFDDLESFNSICKYRQMQTFSSPLEQTFIQKPIEFMVGNKSDIQDKAVDSKVAQEYSLKHDMIYIETSCLNMESIKNLIGETIQNLNNMTQIQHSSNSQNKTKITSKLQQD</sequence>
<dbReference type="EMBL" id="AB365964">
    <property type="protein sequence ID" value="BAJ21344.1"/>
    <property type="molecule type" value="mRNA"/>
</dbReference>
<dbReference type="AlphaFoldDB" id="E1CB54"/>
<dbReference type="GO" id="GO:0003924">
    <property type="term" value="F:GTPase activity"/>
    <property type="evidence" value="ECO:0007669"/>
    <property type="project" value="InterPro"/>
</dbReference>
<dbReference type="Gene3D" id="3.40.50.300">
    <property type="entry name" value="P-loop containing nucleotide triphosphate hydrolases"/>
    <property type="match status" value="1"/>
</dbReference>
<dbReference type="PANTHER" id="PTHR47978">
    <property type="match status" value="1"/>
</dbReference>
<evidence type="ECO:0000313" key="2">
    <source>
        <dbReference type="EMBL" id="BAJ21344.1"/>
    </source>
</evidence>
<keyword evidence="1" id="KW-0547">Nucleotide-binding</keyword>
<evidence type="ECO:0000256" key="1">
    <source>
        <dbReference type="ARBA" id="ARBA00022741"/>
    </source>
</evidence>
<organism evidence="2">
    <name type="scientific">Tetrahymena thermophila</name>
    <dbReference type="NCBI Taxonomy" id="5911"/>
    <lineage>
        <taxon>Eukaryota</taxon>
        <taxon>Sar</taxon>
        <taxon>Alveolata</taxon>
        <taxon>Ciliophora</taxon>
        <taxon>Intramacronucleata</taxon>
        <taxon>Oligohymenophorea</taxon>
        <taxon>Hymenostomatida</taxon>
        <taxon>Tetrahymenina</taxon>
        <taxon>Tetrahymenidae</taxon>
        <taxon>Tetrahymena</taxon>
    </lineage>
</organism>
<reference evidence="2" key="1">
    <citation type="journal article" date="2010" name="J. Eukaryot. Microbiol.">
        <title>Marked amplification and diversification of products of ras genes from rat brain, Rab GTPases, in the ciliates Tetrahymena thermophila and Paramecium tetraurelia.</title>
        <authorList>
            <person name="Saito-Nakano Y."/>
            <person name="Nakahara T."/>
            <person name="Nakano K."/>
            <person name="Nozaki T."/>
            <person name="Numata O."/>
        </authorList>
    </citation>
    <scope>NUCLEOTIDE SEQUENCE</scope>
</reference>
<dbReference type="InterPro" id="IPR001806">
    <property type="entry name" value="Small_GTPase"/>
</dbReference>